<feature type="domain" description="CHK kinase-like" evidence="1">
    <location>
        <begin position="144"/>
        <end position="345"/>
    </location>
</feature>
<evidence type="ECO:0000313" key="3">
    <source>
        <dbReference type="Proteomes" id="UP000250275"/>
    </source>
</evidence>
<dbReference type="AlphaFoldDB" id="A0A310SS46"/>
<sequence>MATISADPACCLTDSAKSQLSAVREKPAPLLLDSDINKIAERKLRSNNFRVLHWSLDSLGETNGFMGQYYTLSVRVKIDDKSKHLKFFAKTPPSTSSPQYDFLSRHDIFNKEITIYRDVVPKMGVGHATKWLPDYYLGKKSTIIVLEDATESGYVTLDKYQSFDEEHSTLLVKTLSTFHSRSLILDEKLRRSTGQTIMDLYGDLLREVGYVKDDVTVHKYSSASIKGAAAIVDFTEGLKDDEANAIKDWITKWVPKLPTLLEPSSKFRNLMCHRDVWSNNMMFKRDSAGKPVGCYLVDFQFLRYSPPAFDFVACLLLTLDRATRRRCYDRLVDVYYDTMRKELAADGLSVDDCLSRDQFVDSCEHVKGVALLYVIANLQIMLLSKEAVEEYFIQSPKLLEHVLYGDERPDLVRNQCRARKEYQQRQTEIIEEIREYLAGNPWLR</sequence>
<gene>
    <name evidence="2" type="ORF">WN48_06731</name>
</gene>
<dbReference type="InterPro" id="IPR004119">
    <property type="entry name" value="EcKL"/>
</dbReference>
<dbReference type="Proteomes" id="UP000250275">
    <property type="component" value="Unassembled WGS sequence"/>
</dbReference>
<dbReference type="SUPFAM" id="SSF56112">
    <property type="entry name" value="Protein kinase-like (PK-like)"/>
    <property type="match status" value="1"/>
</dbReference>
<protein>
    <recommendedName>
        <fullName evidence="1">CHK kinase-like domain-containing protein</fullName>
    </recommendedName>
</protein>
<dbReference type="InterPro" id="IPR011009">
    <property type="entry name" value="Kinase-like_dom_sf"/>
</dbReference>
<accession>A0A310SS46</accession>
<keyword evidence="3" id="KW-1185">Reference proteome</keyword>
<evidence type="ECO:0000313" key="2">
    <source>
        <dbReference type="EMBL" id="OAD59966.1"/>
    </source>
</evidence>
<organism evidence="2 3">
    <name type="scientific">Eufriesea mexicana</name>
    <dbReference type="NCBI Taxonomy" id="516756"/>
    <lineage>
        <taxon>Eukaryota</taxon>
        <taxon>Metazoa</taxon>
        <taxon>Ecdysozoa</taxon>
        <taxon>Arthropoda</taxon>
        <taxon>Hexapoda</taxon>
        <taxon>Insecta</taxon>
        <taxon>Pterygota</taxon>
        <taxon>Neoptera</taxon>
        <taxon>Endopterygota</taxon>
        <taxon>Hymenoptera</taxon>
        <taxon>Apocrita</taxon>
        <taxon>Aculeata</taxon>
        <taxon>Apoidea</taxon>
        <taxon>Anthophila</taxon>
        <taxon>Apidae</taxon>
        <taxon>Eufriesea</taxon>
    </lineage>
</organism>
<dbReference type="PANTHER" id="PTHR11012">
    <property type="entry name" value="PROTEIN KINASE-LIKE DOMAIN-CONTAINING"/>
    <property type="match status" value="1"/>
</dbReference>
<name>A0A310SS46_9HYME</name>
<reference evidence="2 3" key="1">
    <citation type="submission" date="2015-07" db="EMBL/GenBank/DDBJ databases">
        <title>The genome of Eufriesea mexicana.</title>
        <authorList>
            <person name="Pan H."/>
            <person name="Kapheim K."/>
        </authorList>
    </citation>
    <scope>NUCLEOTIDE SEQUENCE [LARGE SCALE GENOMIC DNA]</scope>
    <source>
        <strain evidence="2">0111107269</strain>
        <tissue evidence="2">Whole body</tissue>
    </source>
</reference>
<proteinExistence type="predicted"/>
<evidence type="ECO:0000259" key="1">
    <source>
        <dbReference type="SMART" id="SM00587"/>
    </source>
</evidence>
<dbReference type="Gene3D" id="3.90.1200.10">
    <property type="match status" value="1"/>
</dbReference>
<dbReference type="InterPro" id="IPR015897">
    <property type="entry name" value="CHK_kinase-like"/>
</dbReference>
<dbReference type="PANTHER" id="PTHR11012:SF48">
    <property type="entry name" value="CHK KINASE-LIKE DOMAIN-CONTAINING PROTEIN-RELATED"/>
    <property type="match status" value="1"/>
</dbReference>
<dbReference type="OrthoDB" id="190089at2759"/>
<dbReference type="EMBL" id="KQ760545">
    <property type="protein sequence ID" value="OAD59966.1"/>
    <property type="molecule type" value="Genomic_DNA"/>
</dbReference>
<dbReference type="SMART" id="SM00587">
    <property type="entry name" value="CHK"/>
    <property type="match status" value="1"/>
</dbReference>
<dbReference type="Pfam" id="PF02958">
    <property type="entry name" value="EcKL"/>
    <property type="match status" value="1"/>
</dbReference>